<evidence type="ECO:0000256" key="2">
    <source>
        <dbReference type="ARBA" id="ARBA00022692"/>
    </source>
</evidence>
<keyword evidence="8" id="KW-1185">Reference proteome</keyword>
<sequence>MSLKINDSAILCAFHLITYHFMLTMNNPASEEYSLQKKKSLVVAVLIASLGYFVDIYDLLLFSIIRVNSLKTLGITGAELTRSGIFLLNIQMAGMIIGGIFWGIAGDKKGRLSVLFGSIFLYSLANIANGFVHSLEAYSLCRFIAGFGLAGELGAGITLVAELMQREKRGYATTIVAAVGVCGAITAFFTSKYFDWRTTFFIGGALGLMLLVLRISVKESEMFVLSKQKGTKKGSLALIFSDRKQVYKYLCCIFIGIPIWFTIGVLITLSPEFGRALHVRGEISAGAAVACCYFGMVIGDVGSGLLSQYLKSRKKVVYIFLTFCLFSIVAFLAAGDMKINTFYIICVLLGCSVGYWAIFVTIAAEQFGTNVRTTVTTTVTNFVRGALIPISLLFQYLKTLFGGSMISAAAVVACCCILLALIALSSMQETFFKDLNYQEE</sequence>
<dbReference type="PANTHER" id="PTHR23508">
    <property type="entry name" value="CARBOXYLIC ACID TRANSPORTER PROTEIN HOMOLOG"/>
    <property type="match status" value="1"/>
</dbReference>
<feature type="domain" description="Major facilitator superfamily (MFS) profile" evidence="6">
    <location>
        <begin position="44"/>
        <end position="431"/>
    </location>
</feature>
<feature type="transmembrane region" description="Helical" evidence="5">
    <location>
        <begin position="341"/>
        <end position="363"/>
    </location>
</feature>
<dbReference type="GO" id="GO:0046943">
    <property type="term" value="F:carboxylic acid transmembrane transporter activity"/>
    <property type="evidence" value="ECO:0007669"/>
    <property type="project" value="TreeGrafter"/>
</dbReference>
<organism evidence="7 8">
    <name type="scientific">Pedobacter westerhofensis</name>
    <dbReference type="NCBI Taxonomy" id="425512"/>
    <lineage>
        <taxon>Bacteria</taxon>
        <taxon>Pseudomonadati</taxon>
        <taxon>Bacteroidota</taxon>
        <taxon>Sphingobacteriia</taxon>
        <taxon>Sphingobacteriales</taxon>
        <taxon>Sphingobacteriaceae</taxon>
        <taxon>Pedobacter</taxon>
    </lineage>
</organism>
<dbReference type="Proteomes" id="UP000320300">
    <property type="component" value="Unassembled WGS sequence"/>
</dbReference>
<evidence type="ECO:0000256" key="5">
    <source>
        <dbReference type="SAM" id="Phobius"/>
    </source>
</evidence>
<feature type="transmembrane region" description="Helical" evidence="5">
    <location>
        <begin position="112"/>
        <end position="131"/>
    </location>
</feature>
<keyword evidence="4 5" id="KW-0472">Membrane</keyword>
<feature type="transmembrane region" description="Helical" evidence="5">
    <location>
        <begin position="41"/>
        <end position="65"/>
    </location>
</feature>
<feature type="transmembrane region" description="Helical" evidence="5">
    <location>
        <begin position="249"/>
        <end position="271"/>
    </location>
</feature>
<feature type="transmembrane region" description="Helical" evidence="5">
    <location>
        <begin position="317"/>
        <end position="335"/>
    </location>
</feature>
<feature type="transmembrane region" description="Helical" evidence="5">
    <location>
        <begin position="143"/>
        <end position="164"/>
    </location>
</feature>
<dbReference type="GO" id="GO:0005886">
    <property type="term" value="C:plasma membrane"/>
    <property type="evidence" value="ECO:0007669"/>
    <property type="project" value="TreeGrafter"/>
</dbReference>
<dbReference type="RefSeq" id="WP_246101727.1">
    <property type="nucleotide sequence ID" value="NZ_CBCSJO010000013.1"/>
</dbReference>
<dbReference type="InterPro" id="IPR011701">
    <property type="entry name" value="MFS"/>
</dbReference>
<name>A0A521FP88_9SPHI</name>
<reference evidence="7 8" key="1">
    <citation type="submission" date="2017-05" db="EMBL/GenBank/DDBJ databases">
        <authorList>
            <person name="Varghese N."/>
            <person name="Submissions S."/>
        </authorList>
    </citation>
    <scope>NUCLEOTIDE SEQUENCE [LARGE SCALE GENOMIC DNA]</scope>
    <source>
        <strain evidence="7 8">DSM 19036</strain>
    </source>
</reference>
<feature type="transmembrane region" description="Helical" evidence="5">
    <location>
        <begin position="85"/>
        <end position="105"/>
    </location>
</feature>
<dbReference type="Gene3D" id="1.20.1250.20">
    <property type="entry name" value="MFS general substrate transporter like domains"/>
    <property type="match status" value="2"/>
</dbReference>
<proteinExistence type="predicted"/>
<dbReference type="InterPro" id="IPR020846">
    <property type="entry name" value="MFS_dom"/>
</dbReference>
<dbReference type="Pfam" id="PF07690">
    <property type="entry name" value="MFS_1"/>
    <property type="match status" value="1"/>
</dbReference>
<evidence type="ECO:0000313" key="7">
    <source>
        <dbReference type="EMBL" id="SMO97380.1"/>
    </source>
</evidence>
<evidence type="ECO:0000313" key="8">
    <source>
        <dbReference type="Proteomes" id="UP000320300"/>
    </source>
</evidence>
<gene>
    <name evidence="7" type="ORF">SAMN06265348_11440</name>
</gene>
<dbReference type="SUPFAM" id="SSF103473">
    <property type="entry name" value="MFS general substrate transporter"/>
    <property type="match status" value="1"/>
</dbReference>
<dbReference type="PANTHER" id="PTHR23508:SF10">
    <property type="entry name" value="CARBOXYLIC ACID TRANSPORTER PROTEIN HOMOLOG"/>
    <property type="match status" value="1"/>
</dbReference>
<feature type="transmembrane region" description="Helical" evidence="5">
    <location>
        <begin position="171"/>
        <end position="190"/>
    </location>
</feature>
<feature type="transmembrane region" description="Helical" evidence="5">
    <location>
        <begin position="400"/>
        <end position="424"/>
    </location>
</feature>
<evidence type="ECO:0000259" key="6">
    <source>
        <dbReference type="PROSITE" id="PS50850"/>
    </source>
</evidence>
<accession>A0A521FP88</accession>
<feature type="transmembrane region" description="Helical" evidence="5">
    <location>
        <begin position="196"/>
        <end position="217"/>
    </location>
</feature>
<evidence type="ECO:0000256" key="3">
    <source>
        <dbReference type="ARBA" id="ARBA00022989"/>
    </source>
</evidence>
<keyword evidence="2 5" id="KW-0812">Transmembrane</keyword>
<protein>
    <submittedName>
        <fullName evidence="7">Major Facilitator Superfamily protein</fullName>
    </submittedName>
</protein>
<dbReference type="AlphaFoldDB" id="A0A521FP88"/>
<keyword evidence="3 5" id="KW-1133">Transmembrane helix</keyword>
<evidence type="ECO:0000256" key="1">
    <source>
        <dbReference type="ARBA" id="ARBA00004141"/>
    </source>
</evidence>
<feature type="transmembrane region" description="Helical" evidence="5">
    <location>
        <begin position="283"/>
        <end position="305"/>
    </location>
</feature>
<comment type="subcellular location">
    <subcellularLocation>
        <location evidence="1">Membrane</location>
        <topology evidence="1">Multi-pass membrane protein</topology>
    </subcellularLocation>
</comment>
<dbReference type="InterPro" id="IPR036259">
    <property type="entry name" value="MFS_trans_sf"/>
</dbReference>
<dbReference type="EMBL" id="FXTN01000014">
    <property type="protein sequence ID" value="SMO97380.1"/>
    <property type="molecule type" value="Genomic_DNA"/>
</dbReference>
<evidence type="ECO:0000256" key="4">
    <source>
        <dbReference type="ARBA" id="ARBA00023136"/>
    </source>
</evidence>
<feature type="transmembrane region" description="Helical" evidence="5">
    <location>
        <begin position="375"/>
        <end position="394"/>
    </location>
</feature>
<dbReference type="PROSITE" id="PS50850">
    <property type="entry name" value="MFS"/>
    <property type="match status" value="1"/>
</dbReference>